<organism evidence="2 3">
    <name type="scientific">Cinnamomum micranthum f. kanehirae</name>
    <dbReference type="NCBI Taxonomy" id="337451"/>
    <lineage>
        <taxon>Eukaryota</taxon>
        <taxon>Viridiplantae</taxon>
        <taxon>Streptophyta</taxon>
        <taxon>Embryophyta</taxon>
        <taxon>Tracheophyta</taxon>
        <taxon>Spermatophyta</taxon>
        <taxon>Magnoliopsida</taxon>
        <taxon>Magnoliidae</taxon>
        <taxon>Laurales</taxon>
        <taxon>Lauraceae</taxon>
        <taxon>Cinnamomum</taxon>
    </lineage>
</organism>
<comment type="caution">
    <text evidence="2">The sequence shown here is derived from an EMBL/GenBank/DDBJ whole genome shotgun (WGS) entry which is preliminary data.</text>
</comment>
<protein>
    <submittedName>
        <fullName evidence="2">Uncharacterized protein</fullName>
    </submittedName>
</protein>
<gene>
    <name evidence="2" type="ORF">CKAN_00952000</name>
</gene>
<keyword evidence="3" id="KW-1185">Reference proteome</keyword>
<evidence type="ECO:0000313" key="2">
    <source>
        <dbReference type="EMBL" id="RWR80861.1"/>
    </source>
</evidence>
<sequence length="240" mass="26412">MDPFLPSSSSVGSSSPPPTEALMEQVNGIPRAPYRLSLDSRVSLASRSQAQPHPQSLAVAGASRFGWRFSISTWRWKRILFQLSILDNILFKILSVFEAITDLSCAAGEYTHLTHLHHCRSKIFSPYKGIGCILAHLIQSRYVGQECLVRCEQYAVQPNVLITHTSNERSLTISTLSRAANATMSAHETTPLHTLSNQVFALSMTSNPRRLGLFGGASFSAHSGDPAEVRHGFLDGRSKY</sequence>
<reference evidence="2 3" key="1">
    <citation type="journal article" date="2019" name="Nat. Plants">
        <title>Stout camphor tree genome fills gaps in understanding of flowering plant genome evolution.</title>
        <authorList>
            <person name="Chaw S.M."/>
            <person name="Liu Y.C."/>
            <person name="Wu Y.W."/>
            <person name="Wang H.Y."/>
            <person name="Lin C.I."/>
            <person name="Wu C.S."/>
            <person name="Ke H.M."/>
            <person name="Chang L.Y."/>
            <person name="Hsu C.Y."/>
            <person name="Yang H.T."/>
            <person name="Sudianto E."/>
            <person name="Hsu M.H."/>
            <person name="Wu K.P."/>
            <person name="Wang L.N."/>
            <person name="Leebens-Mack J.H."/>
            <person name="Tsai I.J."/>
        </authorList>
    </citation>
    <scope>NUCLEOTIDE SEQUENCE [LARGE SCALE GENOMIC DNA]</scope>
    <source>
        <strain evidence="3">cv. Chaw 1501</strain>
        <tissue evidence="2">Young leaves</tissue>
    </source>
</reference>
<accession>A0A3S3NJF2</accession>
<dbReference type="AlphaFoldDB" id="A0A3S3NJF2"/>
<dbReference type="OrthoDB" id="796861at2759"/>
<dbReference type="Proteomes" id="UP000283530">
    <property type="component" value="Unassembled WGS sequence"/>
</dbReference>
<dbReference type="EMBL" id="QPKB01000003">
    <property type="protein sequence ID" value="RWR80861.1"/>
    <property type="molecule type" value="Genomic_DNA"/>
</dbReference>
<feature type="compositionally biased region" description="Low complexity" evidence="1">
    <location>
        <begin position="1"/>
        <end position="14"/>
    </location>
</feature>
<proteinExistence type="predicted"/>
<evidence type="ECO:0000256" key="1">
    <source>
        <dbReference type="SAM" id="MobiDB-lite"/>
    </source>
</evidence>
<name>A0A3S3NJF2_9MAGN</name>
<feature type="region of interest" description="Disordered" evidence="1">
    <location>
        <begin position="1"/>
        <end position="21"/>
    </location>
</feature>
<evidence type="ECO:0000313" key="3">
    <source>
        <dbReference type="Proteomes" id="UP000283530"/>
    </source>
</evidence>